<accession>W6AMY5</accession>
<keyword evidence="2" id="KW-1185">Reference proteome</keyword>
<dbReference type="EMBL" id="CP006720">
    <property type="protein sequence ID" value="AHI58673.1"/>
    <property type="molecule type" value="Genomic_DNA"/>
</dbReference>
<dbReference type="AlphaFoldDB" id="W6AMY5"/>
<dbReference type="HOGENOM" id="CLU_1980179_0_0_14"/>
<dbReference type="KEGG" id="smia:P344_06875"/>
<proteinExistence type="predicted"/>
<reference evidence="1 2" key="1">
    <citation type="submission" date="2013-09" db="EMBL/GenBank/DDBJ databases">
        <title>Complete genome sequence of Spiroplasma mirum suckling mouse cataract agent.</title>
        <authorList>
            <person name="Landry C.A."/>
            <person name="Bastian F.O."/>
            <person name="Thune R.L."/>
        </authorList>
    </citation>
    <scope>NUCLEOTIDE SEQUENCE [LARGE SCALE GENOMIC DNA]</scope>
    <source>
        <strain evidence="1 2">SMCA</strain>
    </source>
</reference>
<dbReference type="RefSeq" id="WP_025317884.1">
    <property type="nucleotide sequence ID" value="NZ_CP002082.1"/>
</dbReference>
<gene>
    <name evidence="1" type="ORF">P344_06875</name>
</gene>
<organism evidence="1 2">
    <name type="scientific">Spiroplasma mirum ATCC 29335</name>
    <dbReference type="NCBI Taxonomy" id="838561"/>
    <lineage>
        <taxon>Bacteria</taxon>
        <taxon>Bacillati</taxon>
        <taxon>Mycoplasmatota</taxon>
        <taxon>Mollicutes</taxon>
        <taxon>Entomoplasmatales</taxon>
        <taxon>Spiroplasmataceae</taxon>
        <taxon>Spiroplasma</taxon>
    </lineage>
</organism>
<protein>
    <submittedName>
        <fullName evidence="1">Uncharacterized protein</fullName>
    </submittedName>
</protein>
<dbReference type="Proteomes" id="UP000019260">
    <property type="component" value="Chromosome"/>
</dbReference>
<sequence>MDEVIVDSIRSKFQEVSWSLLQSDKTLDLDIKFRGRSASLDNFRLKSVKLILKDLDSKEIAGYIKRIRLTFHSLDPFSTFVKFKEEIKRYFNFSPSLRWIVDENKIDITNILTLENKELKLQNFPN</sequence>
<name>W6AMY5_9MOLU</name>
<evidence type="ECO:0000313" key="2">
    <source>
        <dbReference type="Proteomes" id="UP000019260"/>
    </source>
</evidence>
<evidence type="ECO:0000313" key="1">
    <source>
        <dbReference type="EMBL" id="AHI58673.1"/>
    </source>
</evidence>